<organism evidence="2 3">
    <name type="scientific">Candidatus Yanofskybacteria bacterium GW2011_GWA2_44_9</name>
    <dbReference type="NCBI Taxonomy" id="1619025"/>
    <lineage>
        <taxon>Bacteria</taxon>
        <taxon>Candidatus Yanofskyibacteriota</taxon>
    </lineage>
</organism>
<feature type="compositionally biased region" description="Basic and acidic residues" evidence="1">
    <location>
        <begin position="14"/>
        <end position="26"/>
    </location>
</feature>
<evidence type="ECO:0000313" key="2">
    <source>
        <dbReference type="EMBL" id="KKT81091.1"/>
    </source>
</evidence>
<comment type="caution">
    <text evidence="2">The sequence shown here is derived from an EMBL/GenBank/DDBJ whole genome shotgun (WGS) entry which is preliminary data.</text>
</comment>
<dbReference type="SUPFAM" id="SSF52540">
    <property type="entry name" value="P-loop containing nucleoside triphosphate hydrolases"/>
    <property type="match status" value="1"/>
</dbReference>
<dbReference type="AlphaFoldDB" id="A0A0G1KBI1"/>
<evidence type="ECO:0000313" key="3">
    <source>
        <dbReference type="Proteomes" id="UP000034032"/>
    </source>
</evidence>
<dbReference type="EMBL" id="LCJR01000027">
    <property type="protein sequence ID" value="KKT81091.1"/>
    <property type="molecule type" value="Genomic_DNA"/>
</dbReference>
<gene>
    <name evidence="2" type="ORF">UW79_C0027G0008</name>
</gene>
<protein>
    <recommendedName>
        <fullName evidence="4">ATP-binding protein</fullName>
    </recommendedName>
</protein>
<feature type="region of interest" description="Disordered" evidence="1">
    <location>
        <begin position="1"/>
        <end position="32"/>
    </location>
</feature>
<reference evidence="2 3" key="1">
    <citation type="journal article" date="2015" name="Nature">
        <title>rRNA introns, odd ribosomes, and small enigmatic genomes across a large radiation of phyla.</title>
        <authorList>
            <person name="Brown C.T."/>
            <person name="Hug L.A."/>
            <person name="Thomas B.C."/>
            <person name="Sharon I."/>
            <person name="Castelle C.J."/>
            <person name="Singh A."/>
            <person name="Wilkins M.J."/>
            <person name="Williams K.H."/>
            <person name="Banfield J.F."/>
        </authorList>
    </citation>
    <scope>NUCLEOTIDE SEQUENCE [LARGE SCALE GENOMIC DNA]</scope>
</reference>
<sequence>MDEQEISEAEIDQAIEKSGEKEKNSSQEDTEQETIAGQLVELVLKKDVYLFHDPLKNGYIKIENGNDDEIYRLKGGEFSDYLSLLAWKELGKPVANQVKNIAIEILNAKARFDGEEHKVYLRTAWHENALWYDLGDRRAVRIDGDGWKIISKPPVFFKRYPHQRVQVEPVEGGQISDILNYLNVDGTDKFQEILLLTYLPTVLNPDIPRPIMVLHGPKGSAKSTFFRVIKNIIDPSILDVLTYPRNSVELIQILSHHFLVCFDNLSDLDDWQSDDLCKACTGLAFSKRELYSDDRDIIYEYKTAVALNGINLVAVKPDLLDRSLIFELDSLTREKTIAEETFWKKFETDRPKILGAVFTILSKTIKLKNEGQAVLKSVPRLADYAEWCNAVSLALDYEPGAFMKAYDENIKRQNSEAIEASVTAQLTIEFMDKLHDSEWIGPAKDLWVEFDKLAEKNGLKKDRTFPKTHKWLWRRMKEIKPNLASIGINLSYNESPRPRIITIVNTKYDLLLDDEVEEVKE</sequence>
<dbReference type="Proteomes" id="UP000034032">
    <property type="component" value="Unassembled WGS sequence"/>
</dbReference>
<name>A0A0G1KBI1_9BACT</name>
<proteinExistence type="predicted"/>
<dbReference type="InterPro" id="IPR027417">
    <property type="entry name" value="P-loop_NTPase"/>
</dbReference>
<evidence type="ECO:0000256" key="1">
    <source>
        <dbReference type="SAM" id="MobiDB-lite"/>
    </source>
</evidence>
<feature type="compositionally biased region" description="Acidic residues" evidence="1">
    <location>
        <begin position="1"/>
        <end position="13"/>
    </location>
</feature>
<accession>A0A0G1KBI1</accession>
<evidence type="ECO:0008006" key="4">
    <source>
        <dbReference type="Google" id="ProtNLM"/>
    </source>
</evidence>